<feature type="transmembrane region" description="Helical" evidence="6">
    <location>
        <begin position="24"/>
        <end position="46"/>
    </location>
</feature>
<keyword evidence="3 6" id="KW-0812">Transmembrane</keyword>
<dbReference type="Pfam" id="PF12704">
    <property type="entry name" value="MacB_PCD"/>
    <property type="match status" value="1"/>
</dbReference>
<feature type="transmembrane region" description="Helical" evidence="6">
    <location>
        <begin position="254"/>
        <end position="277"/>
    </location>
</feature>
<dbReference type="PANTHER" id="PTHR30489:SF0">
    <property type="entry name" value="LIPOPROTEIN-RELEASING SYSTEM TRANSMEMBRANE PROTEIN LOLE"/>
    <property type="match status" value="1"/>
</dbReference>
<evidence type="ECO:0000313" key="9">
    <source>
        <dbReference type="EMBL" id="SUZ47485.1"/>
    </source>
</evidence>
<feature type="transmembrane region" description="Helical" evidence="6">
    <location>
        <begin position="349"/>
        <end position="371"/>
    </location>
</feature>
<evidence type="ECO:0000256" key="2">
    <source>
        <dbReference type="ARBA" id="ARBA00022475"/>
    </source>
</evidence>
<organism evidence="9">
    <name type="scientific">marine metagenome</name>
    <dbReference type="NCBI Taxonomy" id="408172"/>
    <lineage>
        <taxon>unclassified sequences</taxon>
        <taxon>metagenomes</taxon>
        <taxon>ecological metagenomes</taxon>
    </lineage>
</organism>
<comment type="subcellular location">
    <subcellularLocation>
        <location evidence="1">Cell membrane</location>
        <topology evidence="1">Multi-pass membrane protein</topology>
    </subcellularLocation>
</comment>
<evidence type="ECO:0000259" key="7">
    <source>
        <dbReference type="Pfam" id="PF02687"/>
    </source>
</evidence>
<evidence type="ECO:0000256" key="3">
    <source>
        <dbReference type="ARBA" id="ARBA00022692"/>
    </source>
</evidence>
<dbReference type="GO" id="GO:0098797">
    <property type="term" value="C:plasma membrane protein complex"/>
    <property type="evidence" value="ECO:0007669"/>
    <property type="project" value="TreeGrafter"/>
</dbReference>
<gene>
    <name evidence="9" type="ORF">METZ01_LOCUS339</name>
</gene>
<keyword evidence="2" id="KW-1003">Cell membrane</keyword>
<feature type="transmembrane region" description="Helical" evidence="6">
    <location>
        <begin position="307"/>
        <end position="328"/>
    </location>
</feature>
<proteinExistence type="predicted"/>
<feature type="domain" description="MacB-like periplasmic core" evidence="8">
    <location>
        <begin position="25"/>
        <end position="172"/>
    </location>
</feature>
<dbReference type="EMBL" id="UINC01000019">
    <property type="protein sequence ID" value="SUZ47485.1"/>
    <property type="molecule type" value="Genomic_DNA"/>
</dbReference>
<reference evidence="9" key="1">
    <citation type="submission" date="2018-05" db="EMBL/GenBank/DDBJ databases">
        <authorList>
            <person name="Lanie J.A."/>
            <person name="Ng W.-L."/>
            <person name="Kazmierczak K.M."/>
            <person name="Andrzejewski T.M."/>
            <person name="Davidsen T.M."/>
            <person name="Wayne K.J."/>
            <person name="Tettelin H."/>
            <person name="Glass J.I."/>
            <person name="Rusch D."/>
            <person name="Podicherti R."/>
            <person name="Tsui H.-C.T."/>
            <person name="Winkler M.E."/>
        </authorList>
    </citation>
    <scope>NUCLEOTIDE SEQUENCE</scope>
</reference>
<dbReference type="InterPro" id="IPR025857">
    <property type="entry name" value="MacB_PCD"/>
</dbReference>
<dbReference type="GO" id="GO:0044874">
    <property type="term" value="P:lipoprotein localization to outer membrane"/>
    <property type="evidence" value="ECO:0007669"/>
    <property type="project" value="TreeGrafter"/>
</dbReference>
<dbReference type="Pfam" id="PF02687">
    <property type="entry name" value="FtsX"/>
    <property type="match status" value="1"/>
</dbReference>
<protein>
    <recommendedName>
        <fullName evidence="10">ABC3 transporter permease protein domain-containing protein</fullName>
    </recommendedName>
</protein>
<keyword evidence="5 6" id="KW-0472">Membrane</keyword>
<evidence type="ECO:0000256" key="6">
    <source>
        <dbReference type="SAM" id="Phobius"/>
    </source>
</evidence>
<dbReference type="PANTHER" id="PTHR30489">
    <property type="entry name" value="LIPOPROTEIN-RELEASING SYSTEM TRANSMEMBRANE PROTEIN LOLE"/>
    <property type="match status" value="1"/>
</dbReference>
<keyword evidence="4 6" id="KW-1133">Transmembrane helix</keyword>
<name>A0A381MZ01_9ZZZZ</name>
<feature type="domain" description="ABC3 transporter permease C-terminal" evidence="7">
    <location>
        <begin position="256"/>
        <end position="381"/>
    </location>
</feature>
<dbReference type="AlphaFoldDB" id="A0A381MZ01"/>
<dbReference type="InterPro" id="IPR051447">
    <property type="entry name" value="Lipoprotein-release_system"/>
</dbReference>
<evidence type="ECO:0008006" key="10">
    <source>
        <dbReference type="Google" id="ProtNLM"/>
    </source>
</evidence>
<dbReference type="InterPro" id="IPR003838">
    <property type="entry name" value="ABC3_permease_C"/>
</dbReference>
<sequence length="388" mass="43146">MSFNLRLALRYLFSPNKSSFSSTASWLAIGGLSIGITALMLTASIIHGFQKVISEKLSSFEGQGRIQHILGNQIDLTNPTLDSLIQSYSKSFSPFVRGVCMVRSGTHADGVLIEGIKLLPKAISDYPNNIIKPGEIVVGNGLAQELKIEQGDTVFLQVFSSGQSSPFPRKIKPVMVKEIFHSGLQEYDKTLAYVHLDDARNLFGFENNFVSGMILSDANIPVIRKKISYPYFYESWRDRHALLFEWIDIQRWPAYIMFGLIALVGIVNIIAAIAMIITEKSGQIGILMAQGTHRSTLKSIFMIQGGFIGLMGGIIGGLLSMSIIWAQLKFEILKIPAEIYFMDQIPFSFDYPAFGFILIITFIFCMVASWWPTKVVTTLNPAVALGYE</sequence>
<accession>A0A381MZ01</accession>
<evidence type="ECO:0000256" key="4">
    <source>
        <dbReference type="ARBA" id="ARBA00022989"/>
    </source>
</evidence>
<evidence type="ECO:0000259" key="8">
    <source>
        <dbReference type="Pfam" id="PF12704"/>
    </source>
</evidence>
<evidence type="ECO:0000256" key="1">
    <source>
        <dbReference type="ARBA" id="ARBA00004651"/>
    </source>
</evidence>
<evidence type="ECO:0000256" key="5">
    <source>
        <dbReference type="ARBA" id="ARBA00023136"/>
    </source>
</evidence>